<comment type="caution">
    <text evidence="1">The sequence shown here is derived from an EMBL/GenBank/DDBJ whole genome shotgun (WGS) entry which is preliminary data.</text>
</comment>
<name>A0A7X6I146_9ACTN</name>
<proteinExistence type="predicted"/>
<gene>
    <name evidence="1" type="ORF">HCN56_23420</name>
</gene>
<sequence>MSDYRLAYDTAASGDTAENLMRIMRTLEALVTDHSGAVAQALSDFDATGVSEEYAAVEWKWEETATSVRTVISELARVLEENDITALNTSRAAGAAVAAIRS</sequence>
<reference evidence="1 2" key="1">
    <citation type="submission" date="2020-03" db="EMBL/GenBank/DDBJ databases">
        <title>Draft genome of Streptomyces sp. ventii, isolated from the Axial Seamount in the Pacific Ocean, and resequencing of the two type strains Streptomyces lonarensis strain NCL 716 and Streptomyces bohaiensis strain 11A07.</title>
        <authorList>
            <person name="Loughran R.M."/>
            <person name="Pfannmuller K.M."/>
            <person name="Wasson B.J."/>
            <person name="Deadmond M.C."/>
            <person name="Paddock B.E."/>
            <person name="Koyack M.J."/>
            <person name="Gallegos D.A."/>
            <person name="Mitchell E.A."/>
            <person name="Ushijima B."/>
            <person name="Saw J.H."/>
            <person name="Mcphail K.L."/>
            <person name="Videau P."/>
        </authorList>
    </citation>
    <scope>NUCLEOTIDE SEQUENCE [LARGE SCALE GENOMIC DNA]</scope>
    <source>
        <strain evidence="1 2">NCL716</strain>
    </source>
</reference>
<protein>
    <recommendedName>
        <fullName evidence="3">WXG100 family type VII secretion target</fullName>
    </recommendedName>
</protein>
<keyword evidence="2" id="KW-1185">Reference proteome</keyword>
<dbReference type="RefSeq" id="WP_167974325.1">
    <property type="nucleotide sequence ID" value="NZ_BHZG01000281.1"/>
</dbReference>
<evidence type="ECO:0008006" key="3">
    <source>
        <dbReference type="Google" id="ProtNLM"/>
    </source>
</evidence>
<dbReference type="Proteomes" id="UP000578686">
    <property type="component" value="Unassembled WGS sequence"/>
</dbReference>
<evidence type="ECO:0000313" key="2">
    <source>
        <dbReference type="Proteomes" id="UP000578686"/>
    </source>
</evidence>
<dbReference type="AlphaFoldDB" id="A0A7X6I146"/>
<evidence type="ECO:0000313" key="1">
    <source>
        <dbReference type="EMBL" id="NJQ08443.1"/>
    </source>
</evidence>
<accession>A0A7X6I146</accession>
<dbReference type="EMBL" id="JAAVJD010000309">
    <property type="protein sequence ID" value="NJQ08443.1"/>
    <property type="molecule type" value="Genomic_DNA"/>
</dbReference>
<organism evidence="1 2">
    <name type="scientific">Streptomyces lonarensis</name>
    <dbReference type="NCBI Taxonomy" id="700599"/>
    <lineage>
        <taxon>Bacteria</taxon>
        <taxon>Bacillati</taxon>
        <taxon>Actinomycetota</taxon>
        <taxon>Actinomycetes</taxon>
        <taxon>Kitasatosporales</taxon>
        <taxon>Streptomycetaceae</taxon>
        <taxon>Streptomyces</taxon>
    </lineage>
</organism>